<dbReference type="EMBL" id="RCHU02000001">
    <property type="protein sequence ID" value="KAL3612654.1"/>
    <property type="molecule type" value="Genomic_DNA"/>
</dbReference>
<organism evidence="1 2">
    <name type="scientific">Populus alba</name>
    <name type="common">White poplar</name>
    <dbReference type="NCBI Taxonomy" id="43335"/>
    <lineage>
        <taxon>Eukaryota</taxon>
        <taxon>Viridiplantae</taxon>
        <taxon>Streptophyta</taxon>
        <taxon>Embryophyta</taxon>
        <taxon>Tracheophyta</taxon>
        <taxon>Spermatophyta</taxon>
        <taxon>Magnoliopsida</taxon>
        <taxon>eudicotyledons</taxon>
        <taxon>Gunneridae</taxon>
        <taxon>Pentapetalae</taxon>
        <taxon>rosids</taxon>
        <taxon>fabids</taxon>
        <taxon>Malpighiales</taxon>
        <taxon>Salicaceae</taxon>
        <taxon>Saliceae</taxon>
        <taxon>Populus</taxon>
    </lineage>
</organism>
<reference evidence="1 2" key="1">
    <citation type="journal article" date="2024" name="Plant Biotechnol. J.">
        <title>Genome and CRISPR/Cas9 system of a widespread forest tree (Populus alba) in the world.</title>
        <authorList>
            <person name="Liu Y.J."/>
            <person name="Jiang P.F."/>
            <person name="Han X.M."/>
            <person name="Li X.Y."/>
            <person name="Wang H.M."/>
            <person name="Wang Y.J."/>
            <person name="Wang X.X."/>
            <person name="Zeng Q.Y."/>
        </authorList>
    </citation>
    <scope>NUCLEOTIDE SEQUENCE [LARGE SCALE GENOMIC DNA]</scope>
    <source>
        <strain evidence="2">cv. PAL-ZL1</strain>
    </source>
</reference>
<sequence>MQSLHESQNLIEAPRQEPCFYLLLITFKLNPGAKKISPSFSNPVSATAPAVPTAASMAYIPSNSPAVPVADVQPEVGIPFAPRSSVVGHMGSRAQPQPLRYSGQYHAVQAAPAFVPPNSQSVMVGQLGQLMYIQPVSHDLVPSAVAISSVSARPMSTPHQVQYPKHQGMRKVFLLLVGIFHVLLQRDSGFQRFAIALALPSMRLHIPSKLRFFMLLTT</sequence>
<proteinExistence type="predicted"/>
<evidence type="ECO:0000313" key="2">
    <source>
        <dbReference type="Proteomes" id="UP000309997"/>
    </source>
</evidence>
<accession>A0ACC4D6L8</accession>
<keyword evidence="2" id="KW-1185">Reference proteome</keyword>
<evidence type="ECO:0000313" key="1">
    <source>
        <dbReference type="EMBL" id="KAL3612654.1"/>
    </source>
</evidence>
<gene>
    <name evidence="1" type="ORF">D5086_003674</name>
</gene>
<protein>
    <submittedName>
        <fullName evidence="1">Uncharacterized protein</fullName>
    </submittedName>
</protein>
<name>A0ACC4D6L8_POPAL</name>
<dbReference type="Proteomes" id="UP000309997">
    <property type="component" value="Unassembled WGS sequence"/>
</dbReference>
<comment type="caution">
    <text evidence="1">The sequence shown here is derived from an EMBL/GenBank/DDBJ whole genome shotgun (WGS) entry which is preliminary data.</text>
</comment>